<dbReference type="Pfam" id="PF23926">
    <property type="entry name" value="LtfC"/>
    <property type="match status" value="1"/>
</dbReference>
<dbReference type="AlphaFoldDB" id="A0A848KRE1"/>
<organism evidence="2 3">
    <name type="scientific">Gordonia asplenii</name>
    <dbReference type="NCBI Taxonomy" id="2725283"/>
    <lineage>
        <taxon>Bacteria</taxon>
        <taxon>Bacillati</taxon>
        <taxon>Actinomycetota</taxon>
        <taxon>Actinomycetes</taxon>
        <taxon>Mycobacteriales</taxon>
        <taxon>Gordoniaceae</taxon>
        <taxon>Gordonia</taxon>
    </lineage>
</organism>
<protein>
    <recommendedName>
        <fullName evidence="1">LtfC/p132/Gp6 beta-sandwich domain-containing protein</fullName>
    </recommendedName>
</protein>
<feature type="domain" description="LtfC/p132/Gp6 beta-sandwich" evidence="1">
    <location>
        <begin position="12"/>
        <end position="114"/>
    </location>
</feature>
<accession>A0A848KRE1</accession>
<sequence>MSCGDGDWNYDAPTRDLTFYDAFDFERPIRLRSRKTGLPWEPPADTQVFLMFGEPTDSPTVVQGDIAGATVTFAMPPSGPTGHDRFPRGTPVRLVVKLPTDTAGRLLSVGEVNRR</sequence>
<evidence type="ECO:0000313" key="2">
    <source>
        <dbReference type="EMBL" id="NMO00822.1"/>
    </source>
</evidence>
<dbReference type="EMBL" id="JABBNB010000005">
    <property type="protein sequence ID" value="NMO00822.1"/>
    <property type="molecule type" value="Genomic_DNA"/>
</dbReference>
<evidence type="ECO:0000259" key="1">
    <source>
        <dbReference type="Pfam" id="PF23926"/>
    </source>
</evidence>
<comment type="caution">
    <text evidence="2">The sequence shown here is derived from an EMBL/GenBank/DDBJ whole genome shotgun (WGS) entry which is preliminary data.</text>
</comment>
<name>A0A848KRE1_9ACTN</name>
<gene>
    <name evidence="2" type="ORF">HH308_06295</name>
</gene>
<dbReference type="InterPro" id="IPR055688">
    <property type="entry name" value="LtfC/p132/Gp6_b-sand"/>
</dbReference>
<proteinExistence type="predicted"/>
<dbReference type="RefSeq" id="WP_170193328.1">
    <property type="nucleotide sequence ID" value="NZ_JABBNB010000005.1"/>
</dbReference>
<reference evidence="2 3" key="1">
    <citation type="submission" date="2020-04" db="EMBL/GenBank/DDBJ databases">
        <title>Gordonia sp. nov. TBRC 11910.</title>
        <authorList>
            <person name="Suriyachadkun C."/>
        </authorList>
    </citation>
    <scope>NUCLEOTIDE SEQUENCE [LARGE SCALE GENOMIC DNA]</scope>
    <source>
        <strain evidence="2 3">TBRC 11910</strain>
    </source>
</reference>
<dbReference type="Proteomes" id="UP000550729">
    <property type="component" value="Unassembled WGS sequence"/>
</dbReference>
<evidence type="ECO:0000313" key="3">
    <source>
        <dbReference type="Proteomes" id="UP000550729"/>
    </source>
</evidence>
<keyword evidence="3" id="KW-1185">Reference proteome</keyword>